<dbReference type="Pfam" id="PF02924">
    <property type="entry name" value="HDPD"/>
    <property type="match status" value="1"/>
</dbReference>
<dbReference type="RefSeq" id="WP_059031331.1">
    <property type="nucleotide sequence ID" value="NZ_DF976999.1"/>
</dbReference>
<reference evidence="1" key="1">
    <citation type="journal article" date="2016" name="Genome Announc.">
        <title>Draft Genome Sequence of the Syntrophic Lactate-Degrading Bacterium Tepidanaerobacter syntrophicus JLT.</title>
        <authorList>
            <person name="Matsuura N."/>
            <person name="Ohashi A."/>
            <person name="Tourlousse D.M."/>
            <person name="Sekiguchi Y."/>
        </authorList>
    </citation>
    <scope>NUCLEOTIDE SEQUENCE [LARGE SCALE GENOMIC DNA]</scope>
    <source>
        <strain evidence="1">JL</strain>
    </source>
</reference>
<dbReference type="InterPro" id="IPR004195">
    <property type="entry name" value="Head_decoration_D"/>
</dbReference>
<dbReference type="Gene3D" id="2.40.300.10">
    <property type="entry name" value="Head decoration protein D"/>
    <property type="match status" value="1"/>
</dbReference>
<organism evidence="1">
    <name type="scientific">Tepidanaerobacter syntrophicus</name>
    <dbReference type="NCBI Taxonomy" id="224999"/>
    <lineage>
        <taxon>Bacteria</taxon>
        <taxon>Bacillati</taxon>
        <taxon>Bacillota</taxon>
        <taxon>Clostridia</taxon>
        <taxon>Thermosediminibacterales</taxon>
        <taxon>Tepidanaerobacteraceae</taxon>
        <taxon>Tepidanaerobacter</taxon>
    </lineage>
</organism>
<dbReference type="STRING" id="224999.GCA_001485475_00208"/>
<name>A0A0U9HBS3_9FIRM</name>
<evidence type="ECO:0008006" key="3">
    <source>
        <dbReference type="Google" id="ProtNLM"/>
    </source>
</evidence>
<protein>
    <recommendedName>
        <fullName evidence="3">Head decoration protein</fullName>
    </recommendedName>
</protein>
<dbReference type="EMBL" id="DF976999">
    <property type="protein sequence ID" value="GAQ24226.1"/>
    <property type="molecule type" value="Genomic_DNA"/>
</dbReference>
<dbReference type="Proteomes" id="UP000062160">
    <property type="component" value="Unassembled WGS sequence"/>
</dbReference>
<dbReference type="OrthoDB" id="1955632at2"/>
<evidence type="ECO:0000313" key="2">
    <source>
        <dbReference type="Proteomes" id="UP000062160"/>
    </source>
</evidence>
<evidence type="ECO:0000313" key="1">
    <source>
        <dbReference type="EMBL" id="GAQ24226.1"/>
    </source>
</evidence>
<keyword evidence="2" id="KW-1185">Reference proteome</keyword>
<accession>A0A0U9HBS3</accession>
<dbReference type="AlphaFoldDB" id="A0A0U9HBS3"/>
<proteinExistence type="predicted"/>
<gene>
    <name evidence="1" type="ORF">TSYNT_552</name>
</gene>
<sequence length="116" mass="12688">MIQETFVYENIFAGNVMPVVTETGTVAEKQEIQQFAIVELDANGFVVAPAGEEIDVNKAYAIAAEAVTTKAEETKKIVLYMTGEFNENKIVAPEGKTVSDYKVALRKLGIFLKPTV</sequence>